<sequence>MHINEKITAGLAYIEIKAKVNSNQSLLRLDHSKQGITLLSLIDSATQIATALTKWWTPRVEFERASHPKEAYPSPIPQTSFSTIVDEPLDPQ</sequence>
<evidence type="ECO:0000313" key="3">
    <source>
        <dbReference type="Proteomes" id="UP001162162"/>
    </source>
</evidence>
<evidence type="ECO:0000313" key="2">
    <source>
        <dbReference type="EMBL" id="KAJ8939068.1"/>
    </source>
</evidence>
<name>A0AAV8XKH4_9CUCU</name>
<reference evidence="2" key="1">
    <citation type="journal article" date="2023" name="Insect Mol. Biol.">
        <title>Genome sequencing provides insights into the evolution of gene families encoding plant cell wall-degrading enzymes in longhorned beetles.</title>
        <authorList>
            <person name="Shin N.R."/>
            <person name="Okamura Y."/>
            <person name="Kirsch R."/>
            <person name="Pauchet Y."/>
        </authorList>
    </citation>
    <scope>NUCLEOTIDE SEQUENCE</scope>
    <source>
        <strain evidence="2">AMC_N1</strain>
    </source>
</reference>
<gene>
    <name evidence="2" type="ORF">NQ318_008671</name>
</gene>
<feature type="region of interest" description="Disordered" evidence="1">
    <location>
        <begin position="65"/>
        <end position="92"/>
    </location>
</feature>
<proteinExistence type="predicted"/>
<dbReference type="AlphaFoldDB" id="A0AAV8XKH4"/>
<protein>
    <submittedName>
        <fullName evidence="2">Uncharacterized protein</fullName>
    </submittedName>
</protein>
<dbReference type="Proteomes" id="UP001162162">
    <property type="component" value="Unassembled WGS sequence"/>
</dbReference>
<dbReference type="EMBL" id="JAPWTK010000510">
    <property type="protein sequence ID" value="KAJ8939068.1"/>
    <property type="molecule type" value="Genomic_DNA"/>
</dbReference>
<organism evidence="2 3">
    <name type="scientific">Aromia moschata</name>
    <dbReference type="NCBI Taxonomy" id="1265417"/>
    <lineage>
        <taxon>Eukaryota</taxon>
        <taxon>Metazoa</taxon>
        <taxon>Ecdysozoa</taxon>
        <taxon>Arthropoda</taxon>
        <taxon>Hexapoda</taxon>
        <taxon>Insecta</taxon>
        <taxon>Pterygota</taxon>
        <taxon>Neoptera</taxon>
        <taxon>Endopterygota</taxon>
        <taxon>Coleoptera</taxon>
        <taxon>Polyphaga</taxon>
        <taxon>Cucujiformia</taxon>
        <taxon>Chrysomeloidea</taxon>
        <taxon>Cerambycidae</taxon>
        <taxon>Cerambycinae</taxon>
        <taxon>Callichromatini</taxon>
        <taxon>Aromia</taxon>
    </lineage>
</organism>
<keyword evidence="3" id="KW-1185">Reference proteome</keyword>
<comment type="caution">
    <text evidence="2">The sequence shown here is derived from an EMBL/GenBank/DDBJ whole genome shotgun (WGS) entry which is preliminary data.</text>
</comment>
<accession>A0AAV8XKH4</accession>
<feature type="non-terminal residue" evidence="2">
    <location>
        <position position="92"/>
    </location>
</feature>
<evidence type="ECO:0000256" key="1">
    <source>
        <dbReference type="SAM" id="MobiDB-lite"/>
    </source>
</evidence>